<dbReference type="NCBIfam" id="NF003417">
    <property type="entry name" value="PRK04813.1"/>
    <property type="match status" value="2"/>
</dbReference>
<dbReference type="InterPro" id="IPR023213">
    <property type="entry name" value="CAT-like_dom_sf"/>
</dbReference>
<name>D2UD58_XANAP</name>
<dbReference type="eggNOG" id="COG1020">
    <property type="taxonomic scope" value="Bacteria"/>
</dbReference>
<accession>D2UD58</accession>
<dbReference type="FunFam" id="3.30.559.10:FF:000012">
    <property type="entry name" value="Non-ribosomal peptide synthetase"/>
    <property type="match status" value="1"/>
</dbReference>
<dbReference type="SUPFAM" id="SSF56801">
    <property type="entry name" value="Acetyl-CoA synthetase-like"/>
    <property type="match status" value="2"/>
</dbReference>
<dbReference type="InterPro" id="IPR045851">
    <property type="entry name" value="AMP-bd_C_sf"/>
</dbReference>
<dbReference type="InterPro" id="IPR001242">
    <property type="entry name" value="Condensation_dom"/>
</dbReference>
<protein>
    <submittedName>
        <fullName evidence="6">Probable non-ribosomal peptide synthetase protein</fullName>
    </submittedName>
</protein>
<dbReference type="NCBIfam" id="TIGR01733">
    <property type="entry name" value="AA-adenyl-dom"/>
    <property type="match status" value="2"/>
</dbReference>
<dbReference type="Pfam" id="PF00668">
    <property type="entry name" value="Condensation"/>
    <property type="match status" value="2"/>
</dbReference>
<dbReference type="Proteomes" id="UP000001890">
    <property type="component" value="Chromosome"/>
</dbReference>
<dbReference type="InterPro" id="IPR025110">
    <property type="entry name" value="AMP-bd_C"/>
</dbReference>
<dbReference type="CDD" id="cd12116">
    <property type="entry name" value="A_NRPS_Ta1_like"/>
    <property type="match status" value="1"/>
</dbReference>
<dbReference type="GO" id="GO:0009239">
    <property type="term" value="P:enterobactin biosynthetic process"/>
    <property type="evidence" value="ECO:0007669"/>
    <property type="project" value="TreeGrafter"/>
</dbReference>
<dbReference type="InterPro" id="IPR000873">
    <property type="entry name" value="AMP-dep_synth/lig_dom"/>
</dbReference>
<dbReference type="InterPro" id="IPR009081">
    <property type="entry name" value="PP-bd_ACP"/>
</dbReference>
<dbReference type="GO" id="GO:0009366">
    <property type="term" value="C:enterobactin synthetase complex"/>
    <property type="evidence" value="ECO:0007669"/>
    <property type="project" value="TreeGrafter"/>
</dbReference>
<dbReference type="RefSeq" id="WP_012915580.1">
    <property type="nucleotide sequence ID" value="NC_013722.1"/>
</dbReference>
<sequence length="2126" mass="232559">MSVTDLLAPLDAALYPLSSAQQGIWLGQLLAPKQPSYSIGCVIRFEGTIHRDAWEHAIATVIARHDALRTVLVEEAPLPRQRVLESLPFSLPWHDYSAHADSEQSIWDHLHQTIAKPFALYGQPLWDIQWLQASTERGYCLYRCHHLIADGISLGMLCRQVVESYNQRLRGQPDQTAAPSYLQALAADQAYLDSTRYQRDQAYWRAYLHTRPAPLFPSTTTALGHQPSVQLTCTLDTPDFIVLSTLAERLGGSLTSMIVACLATCLARLSHHQGPVALGLAVHNRHNASERAMFGMLSAQLPLYLDISPHADIATAMRVIATALRTTMRHARFPLQHAMRQLGASAQQTPRPFDIGVSVEDFSVFSDADIAEGTWQTLPLHAGYEDTALSVFVRRYSTRHPALLEFNVNPDRLPLALAESAMTALRQMLRGLLATPHSPLSQLPLLCAEERSRLEECNGREVALAEHPYLHHEIERQVQCTPQAIAIVDDKMALSYAELDARANQLAHHLIALGVGPDIRVAVCLPRGSDLVVALLAVLKAGGTYLPLDPRYPPARLAFMLEDSDPRCLLTHAALAERLPHSAYPCVALDASTAWTMHSTHRPDPGTRGLLPHHLAYVIYTSGSTGRAKGVMVSHHALMQFLTVLQSQLTLSPEDSLLAVTTVCFDIAGLELFAPLLHGARVVMAGDQAIRQPSDWLRLLQQHAISVLQATPAFWQMLLDAGWQSHPQLRMLCGGEALTRQLAQRLRAGGGQLWNLYGPTEATIWTSTYHVRGEEAVSVVPLGRPLPNTRLHVLDRYRQRVPFGVIGELCIAGPQLARGYLGRADLTAERFVPDPFAAQPGQRMYRTGDMARWRDDGALEYLGRNDEQIKLRGVRIELGEIAAALRACDGVREAVVIARSDSGEQRLVAYLVGETVPSGDATRPDANVLRTRLAACLPEVMLPSAYVWLATLALTANGKLDRHALPAPDASALATQAYVAPQGEAETCLAMLWCELLGVGQVGRHDNFFALGGHSLLAVQLIARLRVCRGIDLALSTLFAHPRLTDLAVALAHAPANALPAIVPVPHPDPLPLSFAQQRLWVLAQFDPRANLAYLMPGVVALRGALNLTALRQALDRLLARHDALRTHFVATDNGPAQVIAPPSIAMPLECIDLRHSADPQAAAQRYAEQETSTAFELEHGPLLRARLLQLAEDNHLLLVTLHHLIADDWSIGVLLHELGALYSAFVHGQPDPLPPLPIQYPDYTLWQRRWIDGPLLQQQRQFWCEHLRDAPALLTLPTDRPRPPEQDYAGDAIPVAFDAARTQALIALSQRQGTTLFMTLLAAWGALLARLAGQNQVVIGTPIAQRTRGELEPLIGLFVNTQALHIDLRADPSVADLLTQVRATALAAQAHQDLPFEQVIEALNPVRSLAHAPLFQAMFTWQNTPQVALALPDLHCQLLPAATREAKYDLELDLRLEHGCILGSLRFATALFDPATLQRQWDNLGVLLDGMLADDHARVGKLPLLSPAQRQHLHTFTGHDAPAAEPRSLPQWFAQQVAATPHAIALVCADTTLSYEQLDRQANRLAHHLIALGAQPERCVALCLQRGIAQILAVLAVLKSGAAYLPLDPSQPRERIANVLADAQPVLVLVDDPEHLVASTALTPPIIAIAAAQAAAADAPEHAPVLPPLSAQHLAYVIYTSGSTGKPKGVLVSHHALTTRLHALIDLYRLAPQDRVLQFAALAFDASVEELFGALCCGATLVLRDDTWLDTERFWAQCAQANISVVDLPTRFWAQLCAQSLDIPTCVRQVIIGGEALTPAMRQHWVQNTRTPLLDTYGPTEAVVVATAQAVAADTPSGIGRPLLGTRAYVLDRAAQLLPIGARGELYLGGTAVARGYLGRADLTAERFVPDPFAEQPGARMYRSGDLACWRADGTLDYLGRNDDQIKLRGFRIELGEIEAALRTCHGVEDALVLTHPDHVGAPRLVAYVAAAQSETTAIRTQLRALLPDYMQPATYVLLDALPLTSSGKVDRRALPAPHEAGFAQAPYEAPDGPLEQALATLWRELLGIERVSRHDSFFDLGGHSLLAVRLAAAIRRTLHCDLSIQRLFAQPTLQQMAHLVLSMRLAQLQRDTAASLFSKAQLER</sequence>
<comment type="similarity">
    <text evidence="2">Belongs to the ATP-dependent AMP-binding enzyme family.</text>
</comment>
<dbReference type="InterPro" id="IPR020806">
    <property type="entry name" value="PKS_PP-bd"/>
</dbReference>
<dbReference type="Gene3D" id="2.30.38.10">
    <property type="entry name" value="Luciferase, Domain 3"/>
    <property type="match status" value="2"/>
</dbReference>
<dbReference type="GO" id="GO:0072330">
    <property type="term" value="P:monocarboxylic acid biosynthetic process"/>
    <property type="evidence" value="ECO:0007669"/>
    <property type="project" value="UniProtKB-ARBA"/>
</dbReference>
<dbReference type="PROSITE" id="PS00455">
    <property type="entry name" value="AMP_BINDING"/>
    <property type="match status" value="2"/>
</dbReference>
<dbReference type="FunFam" id="3.30.300.30:FF:000010">
    <property type="entry name" value="Enterobactin synthetase component F"/>
    <property type="match status" value="1"/>
</dbReference>
<gene>
    <name evidence="6" type="ordered locus">XALc_1057</name>
</gene>
<dbReference type="PANTHER" id="PTHR45527">
    <property type="entry name" value="NONRIBOSOMAL PEPTIDE SYNTHETASE"/>
    <property type="match status" value="1"/>
</dbReference>
<dbReference type="Gene3D" id="1.10.1200.10">
    <property type="entry name" value="ACP-like"/>
    <property type="match status" value="2"/>
</dbReference>
<dbReference type="Gene3D" id="3.30.300.30">
    <property type="match status" value="2"/>
</dbReference>
<dbReference type="Pfam" id="PF00550">
    <property type="entry name" value="PP-binding"/>
    <property type="match status" value="2"/>
</dbReference>
<dbReference type="KEGG" id="xal:XALC_1057"/>
<dbReference type="SMART" id="SM00823">
    <property type="entry name" value="PKS_PP"/>
    <property type="match status" value="2"/>
</dbReference>
<dbReference type="GO" id="GO:0005829">
    <property type="term" value="C:cytosol"/>
    <property type="evidence" value="ECO:0007669"/>
    <property type="project" value="TreeGrafter"/>
</dbReference>
<dbReference type="GO" id="GO:0043041">
    <property type="term" value="P:amino acid activation for nonribosomal peptide biosynthetic process"/>
    <property type="evidence" value="ECO:0007669"/>
    <property type="project" value="TreeGrafter"/>
</dbReference>
<dbReference type="FunFam" id="3.30.300.30:FF:000015">
    <property type="entry name" value="Nonribosomal peptide synthase SidD"/>
    <property type="match status" value="1"/>
</dbReference>
<feature type="domain" description="Carrier" evidence="5">
    <location>
        <begin position="2031"/>
        <end position="2106"/>
    </location>
</feature>
<keyword evidence="4" id="KW-0597">Phosphoprotein</keyword>
<evidence type="ECO:0000256" key="3">
    <source>
        <dbReference type="ARBA" id="ARBA00022450"/>
    </source>
</evidence>
<comment type="cofactor">
    <cofactor evidence="1">
        <name>pantetheine 4'-phosphate</name>
        <dbReference type="ChEBI" id="CHEBI:47942"/>
    </cofactor>
</comment>
<evidence type="ECO:0000256" key="2">
    <source>
        <dbReference type="ARBA" id="ARBA00006432"/>
    </source>
</evidence>
<dbReference type="Gene3D" id="3.30.559.10">
    <property type="entry name" value="Chloramphenicol acetyltransferase-like domain"/>
    <property type="match status" value="2"/>
</dbReference>
<dbReference type="InterPro" id="IPR036736">
    <property type="entry name" value="ACP-like_sf"/>
</dbReference>
<dbReference type="STRING" id="380358.XALC_1057"/>
<keyword evidence="3" id="KW-0596">Phosphopantetheine</keyword>
<dbReference type="PROSITE" id="PS00012">
    <property type="entry name" value="PHOSPHOPANTETHEINE"/>
    <property type="match status" value="2"/>
</dbReference>
<dbReference type="Pfam" id="PF13193">
    <property type="entry name" value="AMP-binding_C"/>
    <property type="match status" value="2"/>
</dbReference>
<dbReference type="FunFam" id="3.40.50.12780:FF:000012">
    <property type="entry name" value="Non-ribosomal peptide synthetase"/>
    <property type="match status" value="2"/>
</dbReference>
<dbReference type="FunFam" id="1.10.1200.10:FF:000016">
    <property type="entry name" value="Non-ribosomal peptide synthase"/>
    <property type="match status" value="1"/>
</dbReference>
<evidence type="ECO:0000313" key="6">
    <source>
        <dbReference type="EMBL" id="CBA15572.1"/>
    </source>
</evidence>
<feature type="domain" description="Carrier" evidence="5">
    <location>
        <begin position="980"/>
        <end position="1055"/>
    </location>
</feature>
<evidence type="ECO:0000313" key="7">
    <source>
        <dbReference type="Proteomes" id="UP000001890"/>
    </source>
</evidence>
<dbReference type="Pfam" id="PF00501">
    <property type="entry name" value="AMP-binding"/>
    <property type="match status" value="2"/>
</dbReference>
<keyword evidence="7" id="KW-1185">Reference proteome</keyword>
<dbReference type="InterPro" id="IPR020845">
    <property type="entry name" value="AMP-binding_CS"/>
</dbReference>
<dbReference type="GO" id="GO:0047527">
    <property type="term" value="F:2,3-dihydroxybenzoate-serine ligase activity"/>
    <property type="evidence" value="ECO:0007669"/>
    <property type="project" value="TreeGrafter"/>
</dbReference>
<organism evidence="6 7">
    <name type="scientific">Xanthomonas albilineans (strain GPE PC73 / CFBP 7063)</name>
    <dbReference type="NCBI Taxonomy" id="380358"/>
    <lineage>
        <taxon>Bacteria</taxon>
        <taxon>Pseudomonadati</taxon>
        <taxon>Pseudomonadota</taxon>
        <taxon>Gammaproteobacteria</taxon>
        <taxon>Lysobacterales</taxon>
        <taxon>Lysobacteraceae</taxon>
        <taxon>Xanthomonas</taxon>
    </lineage>
</organism>
<dbReference type="InterPro" id="IPR006162">
    <property type="entry name" value="Ppantetheine_attach_site"/>
</dbReference>
<proteinExistence type="inferred from homology"/>
<dbReference type="CDD" id="cd05930">
    <property type="entry name" value="A_NRPS"/>
    <property type="match status" value="1"/>
</dbReference>
<dbReference type="SUPFAM" id="SSF52777">
    <property type="entry name" value="CoA-dependent acyltransferases"/>
    <property type="match status" value="4"/>
</dbReference>
<dbReference type="PATRIC" id="fig|29447.3.peg.1051"/>
<dbReference type="FunFam" id="1.10.1200.10:FF:000005">
    <property type="entry name" value="Nonribosomal peptide synthetase 1"/>
    <property type="match status" value="1"/>
</dbReference>
<dbReference type="FunFam" id="2.30.38.10:FF:000001">
    <property type="entry name" value="Non-ribosomal peptide synthetase PvdI"/>
    <property type="match status" value="2"/>
</dbReference>
<dbReference type="PANTHER" id="PTHR45527:SF1">
    <property type="entry name" value="FATTY ACID SYNTHASE"/>
    <property type="match status" value="1"/>
</dbReference>
<evidence type="ECO:0000259" key="5">
    <source>
        <dbReference type="PROSITE" id="PS50075"/>
    </source>
</evidence>
<dbReference type="GeneID" id="57876372"/>
<dbReference type="PROSITE" id="PS50075">
    <property type="entry name" value="CARRIER"/>
    <property type="match status" value="2"/>
</dbReference>
<reference evidence="6 7" key="1">
    <citation type="journal article" date="2009" name="BMC Genomics">
        <title>The complete genome sequence of Xanthomonas albilineans provides new insights into the reductive genome evolution of the xylem-limited Xanthomonadaceae.</title>
        <authorList>
            <person name="Pieretti I."/>
            <person name="Royer M."/>
            <person name="Barbe V."/>
            <person name="Carrere S."/>
            <person name="Koebnik R."/>
            <person name="Cociancich S."/>
            <person name="Couloux A."/>
            <person name="Darrasse A."/>
            <person name="Gouzy J."/>
            <person name="Jacques M.A."/>
            <person name="Lauber E."/>
            <person name="Manceau C."/>
            <person name="Mangenot S."/>
            <person name="Poussier S."/>
            <person name="Segurens B."/>
            <person name="Szurek B."/>
            <person name="Verdier V."/>
            <person name="Arlat M."/>
            <person name="Rott P."/>
        </authorList>
    </citation>
    <scope>NUCLEOTIDE SEQUENCE [LARGE SCALE GENOMIC DNA]</scope>
    <source>
        <strain evidence="7">GPE PC73 / CFBP 7063</strain>
    </source>
</reference>
<evidence type="ECO:0000256" key="4">
    <source>
        <dbReference type="ARBA" id="ARBA00022553"/>
    </source>
</evidence>
<dbReference type="InterPro" id="IPR010071">
    <property type="entry name" value="AA_adenyl_dom"/>
</dbReference>
<dbReference type="Gene3D" id="3.30.559.30">
    <property type="entry name" value="Nonribosomal peptide synthetase, condensation domain"/>
    <property type="match status" value="2"/>
</dbReference>
<dbReference type="EMBL" id="FP565176">
    <property type="protein sequence ID" value="CBA15572.1"/>
    <property type="molecule type" value="Genomic_DNA"/>
</dbReference>
<evidence type="ECO:0000256" key="1">
    <source>
        <dbReference type="ARBA" id="ARBA00001957"/>
    </source>
</evidence>
<dbReference type="SUPFAM" id="SSF47336">
    <property type="entry name" value="ACP-like"/>
    <property type="match status" value="2"/>
</dbReference>
<dbReference type="GO" id="GO:0031177">
    <property type="term" value="F:phosphopantetheine binding"/>
    <property type="evidence" value="ECO:0007669"/>
    <property type="project" value="InterPro"/>
</dbReference>
<dbReference type="Gene3D" id="3.40.50.980">
    <property type="match status" value="4"/>
</dbReference>
<dbReference type="CDD" id="cd19531">
    <property type="entry name" value="LCL_NRPS-like"/>
    <property type="match status" value="1"/>
</dbReference>
<dbReference type="FunFam" id="3.40.50.980:FF:000001">
    <property type="entry name" value="Non-ribosomal peptide synthetase"/>
    <property type="match status" value="2"/>
</dbReference>